<protein>
    <submittedName>
        <fullName evidence="1">Uncharacterized protein</fullName>
    </submittedName>
</protein>
<dbReference type="Proteomes" id="UP000799324">
    <property type="component" value="Unassembled WGS sequence"/>
</dbReference>
<evidence type="ECO:0000313" key="2">
    <source>
        <dbReference type="Proteomes" id="UP000799324"/>
    </source>
</evidence>
<sequence length="70" mass="7549">MALLRAPELPLIFLVSGPNGVQLRKVGFAHVHIPGRGRRLRHAVCAIHDPGKLFAGGLDTAGYRHATESQ</sequence>
<name>A0A6A6SLV2_9PLEO</name>
<keyword evidence="2" id="KW-1185">Reference proteome</keyword>
<accession>A0A6A6SLV2</accession>
<reference evidence="1" key="1">
    <citation type="journal article" date="2020" name="Stud. Mycol.">
        <title>101 Dothideomycetes genomes: a test case for predicting lifestyles and emergence of pathogens.</title>
        <authorList>
            <person name="Haridas S."/>
            <person name="Albert R."/>
            <person name="Binder M."/>
            <person name="Bloem J."/>
            <person name="Labutti K."/>
            <person name="Salamov A."/>
            <person name="Andreopoulos B."/>
            <person name="Baker S."/>
            <person name="Barry K."/>
            <person name="Bills G."/>
            <person name="Bluhm B."/>
            <person name="Cannon C."/>
            <person name="Castanera R."/>
            <person name="Culley D."/>
            <person name="Daum C."/>
            <person name="Ezra D."/>
            <person name="Gonzalez J."/>
            <person name="Henrissat B."/>
            <person name="Kuo A."/>
            <person name="Liang C."/>
            <person name="Lipzen A."/>
            <person name="Lutzoni F."/>
            <person name="Magnuson J."/>
            <person name="Mondo S."/>
            <person name="Nolan M."/>
            <person name="Ohm R."/>
            <person name="Pangilinan J."/>
            <person name="Park H.-J."/>
            <person name="Ramirez L."/>
            <person name="Alfaro M."/>
            <person name="Sun H."/>
            <person name="Tritt A."/>
            <person name="Yoshinaga Y."/>
            <person name="Zwiers L.-H."/>
            <person name="Turgeon B."/>
            <person name="Goodwin S."/>
            <person name="Spatafora J."/>
            <person name="Crous P."/>
            <person name="Grigoriev I."/>
        </authorList>
    </citation>
    <scope>NUCLEOTIDE SEQUENCE</scope>
    <source>
        <strain evidence="1">CBS 122681</strain>
    </source>
</reference>
<dbReference type="EMBL" id="MU004602">
    <property type="protein sequence ID" value="KAF2647593.1"/>
    <property type="molecule type" value="Genomic_DNA"/>
</dbReference>
<dbReference type="AlphaFoldDB" id="A0A6A6SLV2"/>
<evidence type="ECO:0000313" key="1">
    <source>
        <dbReference type="EMBL" id="KAF2647593.1"/>
    </source>
</evidence>
<gene>
    <name evidence="1" type="ORF">K491DRAFT_699537</name>
</gene>
<organism evidence="1 2">
    <name type="scientific">Lophiostoma macrostomum CBS 122681</name>
    <dbReference type="NCBI Taxonomy" id="1314788"/>
    <lineage>
        <taxon>Eukaryota</taxon>
        <taxon>Fungi</taxon>
        <taxon>Dikarya</taxon>
        <taxon>Ascomycota</taxon>
        <taxon>Pezizomycotina</taxon>
        <taxon>Dothideomycetes</taxon>
        <taxon>Pleosporomycetidae</taxon>
        <taxon>Pleosporales</taxon>
        <taxon>Lophiostomataceae</taxon>
        <taxon>Lophiostoma</taxon>
    </lineage>
</organism>
<proteinExistence type="predicted"/>